<proteinExistence type="predicted"/>
<comment type="caution">
    <text evidence="1">The sequence shown here is derived from an EMBL/GenBank/DDBJ whole genome shotgun (WGS) entry which is preliminary data.</text>
</comment>
<reference evidence="1 2" key="1">
    <citation type="submission" date="2020-11" db="EMBL/GenBank/DDBJ databases">
        <title>A novel isolate from a Black sea contaminated sediment with potential to produce alkanes: Plantactinospora alkalitolerans sp. nov.</title>
        <authorList>
            <person name="Carro L."/>
            <person name="Veyisoglu A."/>
            <person name="Guven K."/>
            <person name="Schumann P."/>
            <person name="Klenk H.-P."/>
            <person name="Sahin N."/>
        </authorList>
    </citation>
    <scope>NUCLEOTIDE SEQUENCE [LARGE SCALE GENOMIC DNA]</scope>
    <source>
        <strain evidence="1 2">S1510</strain>
    </source>
</reference>
<gene>
    <name evidence="1" type="ORF">I0C86_01805</name>
</gene>
<dbReference type="EMBL" id="JADPUN010000039">
    <property type="protein sequence ID" value="MBF9127737.1"/>
    <property type="molecule type" value="Genomic_DNA"/>
</dbReference>
<dbReference type="Proteomes" id="UP000638560">
    <property type="component" value="Unassembled WGS sequence"/>
</dbReference>
<keyword evidence="2" id="KW-1185">Reference proteome</keyword>
<evidence type="ECO:0000313" key="1">
    <source>
        <dbReference type="EMBL" id="MBF9127737.1"/>
    </source>
</evidence>
<name>A0ABS0GP91_9ACTN</name>
<accession>A0ABS0GP91</accession>
<feature type="non-terminal residue" evidence="1">
    <location>
        <position position="1"/>
    </location>
</feature>
<organism evidence="1 2">
    <name type="scientific">Plantactinospora alkalitolerans</name>
    <dbReference type="NCBI Taxonomy" id="2789879"/>
    <lineage>
        <taxon>Bacteria</taxon>
        <taxon>Bacillati</taxon>
        <taxon>Actinomycetota</taxon>
        <taxon>Actinomycetes</taxon>
        <taxon>Micromonosporales</taxon>
        <taxon>Micromonosporaceae</taxon>
        <taxon>Plantactinospora</taxon>
    </lineage>
</organism>
<sequence length="512" mass="52990">ARARHDSHRLADLVMVLHEVLLTSGRLAAGAVLQAELLRSAHSARLAGLPRAENATLRAVRGLRAARARHDSHRLADLVMVLHEVLLTSGRLAAGDPDPALIGVSRRNYRPGGGLRVSGVCREPVISATGYAGVVTHLRSEDGRWLSIADVQPGGPDRALACAKAAVEVGLAAVNHAQLARGGLLISGATVSPDGRLGAGRGVRAIPIAGPSWSAGPLSELFTRPLAEAVRAQLGTVPGQAGTGSDAHLGAAPVGPGGPELLGCDLVVLGSAGDHLLARELSAVATGPTLATGPAVATRPTLATGPVIRLVPADSHPELAHLANLRRLASRPGLRIRVVGRLDTERASTLRPLAVGPVPGAEPTLRLPEQWLDHADLGYDLLQGAHLPPAGAEPPDVPMGRPGPDLVAASPLWRVRRLVELAVAGGRRTVGEAARGDGSGLTAPLRRAGFTVAAELATALGAESERHGRDSFGRLTDPDPDRYAWAWIAAATHLAATERELVRASWTDPSDV</sequence>
<dbReference type="RefSeq" id="WP_196199411.1">
    <property type="nucleotide sequence ID" value="NZ_JADPUN010000039.1"/>
</dbReference>
<evidence type="ECO:0000313" key="2">
    <source>
        <dbReference type="Proteomes" id="UP000638560"/>
    </source>
</evidence>
<protein>
    <submittedName>
        <fullName evidence="1">Uncharacterized protein</fullName>
    </submittedName>
</protein>